<dbReference type="SMART" id="SM01217">
    <property type="entry name" value="Fn3_like"/>
    <property type="match status" value="1"/>
</dbReference>
<dbReference type="SUPFAM" id="SSF51445">
    <property type="entry name" value="(Trans)glycosidases"/>
    <property type="match status" value="1"/>
</dbReference>
<feature type="domain" description="PA14" evidence="11">
    <location>
        <begin position="205"/>
        <end position="360"/>
    </location>
</feature>
<dbReference type="InterPro" id="IPR019800">
    <property type="entry name" value="Glyco_hydro_3_AS"/>
</dbReference>
<comment type="similarity">
    <text evidence="3 10">Belongs to the glycosyl hydrolase 3 family.</text>
</comment>
<sequence length="652" mass="71976">MASVDIDQMLKELTIDEKMAQAAREVKTSTTAKLYLKPFEIVVKEADPWCLMTAYPKVNGSYIDATPKFMDHILRKDWGYQGLTMSDWGAATTLASVRNGLDLEIPGPARAREASSVRQALEDGRISITDINDRVRNSLKLLERVGGAGNVLLKNKDEILPIDISKVKKIALLGPLARHASAHGGGSAHIFRSLPDLCEGTSTKNGNPGFDVEYYRNHHGTGDPFATQEVLRSYCTTHDQIEIKDTAMSARLSTTYLPTETGSHYFSLSGAGNTKLFIDGEHVAEQKGSIRDAMAFISGVQDELRVQHYLEASKSYTIEVLTSIPVDSVSDNYILDKQLCAHVGFVPQAEMEQQLQAEAVELARDADFVIVFTGNSFQWESEGQDMDAMVLPMYESRTQDKLVSEVAAVNLKAVVVNTTGVAVALLWLDDVVGMVQAWYAGQETGNAILDVLVGHVNPSGRLPISWPRLYEHTACYDNFGIDSYESRKVEYIEGVFVGYRHFDSHWNSEKEVLFPFGFGLSYTKFQISEASVSGILSKDRSQKITVTVPVANVGTREGAETIQVYIAAPQSDHLERPMKTLAGFSKLKLKEGTKQTANIEFGYEAAAYWDENLSKWKVVAGHYRVLVATSSNPKDVISTSPLEVLEDLLFSA</sequence>
<evidence type="ECO:0000256" key="4">
    <source>
        <dbReference type="ARBA" id="ARBA00012744"/>
    </source>
</evidence>
<dbReference type="AlphaFoldDB" id="A0A9P9JS15"/>
<dbReference type="Proteomes" id="UP000738349">
    <property type="component" value="Unassembled WGS sequence"/>
</dbReference>
<keyword evidence="9 10" id="KW-0624">Polysaccharide degradation</keyword>
<evidence type="ECO:0000256" key="1">
    <source>
        <dbReference type="ARBA" id="ARBA00000448"/>
    </source>
</evidence>
<dbReference type="InterPro" id="IPR037524">
    <property type="entry name" value="PA14/GLEYA"/>
</dbReference>
<comment type="pathway">
    <text evidence="2 10">Glycan metabolism; cellulose degradation.</text>
</comment>
<dbReference type="InterPro" id="IPR026891">
    <property type="entry name" value="Fn3-like"/>
</dbReference>
<dbReference type="EMBL" id="JAGMUV010000001">
    <property type="protein sequence ID" value="KAH7176803.1"/>
    <property type="molecule type" value="Genomic_DNA"/>
</dbReference>
<comment type="caution">
    <text evidence="12">The sequence shown here is derived from an EMBL/GenBank/DDBJ whole genome shotgun (WGS) entry which is preliminary data.</text>
</comment>
<dbReference type="InterPro" id="IPR050288">
    <property type="entry name" value="Cellulose_deg_GH3"/>
</dbReference>
<dbReference type="PANTHER" id="PTHR42715:SF3">
    <property type="entry name" value="BETA-GLUCOSIDASE B-RELATED"/>
    <property type="match status" value="1"/>
</dbReference>
<dbReference type="Gene3D" id="3.40.50.1700">
    <property type="entry name" value="Glycoside hydrolase family 3 C-terminal domain"/>
    <property type="match status" value="2"/>
</dbReference>
<dbReference type="InterPro" id="IPR013783">
    <property type="entry name" value="Ig-like_fold"/>
</dbReference>
<dbReference type="Pfam" id="PF00933">
    <property type="entry name" value="Glyco_hydro_3"/>
    <property type="match status" value="1"/>
</dbReference>
<reference evidence="12" key="1">
    <citation type="journal article" date="2021" name="Nat. Commun.">
        <title>Genetic determinants of endophytism in the Arabidopsis root mycobiome.</title>
        <authorList>
            <person name="Mesny F."/>
            <person name="Miyauchi S."/>
            <person name="Thiergart T."/>
            <person name="Pickel B."/>
            <person name="Atanasova L."/>
            <person name="Karlsson M."/>
            <person name="Huettel B."/>
            <person name="Barry K.W."/>
            <person name="Haridas S."/>
            <person name="Chen C."/>
            <person name="Bauer D."/>
            <person name="Andreopoulos W."/>
            <person name="Pangilinan J."/>
            <person name="LaButti K."/>
            <person name="Riley R."/>
            <person name="Lipzen A."/>
            <person name="Clum A."/>
            <person name="Drula E."/>
            <person name="Henrissat B."/>
            <person name="Kohler A."/>
            <person name="Grigoriev I.V."/>
            <person name="Martin F.M."/>
            <person name="Hacquard S."/>
        </authorList>
    </citation>
    <scope>NUCLEOTIDE SEQUENCE</scope>
    <source>
        <strain evidence="12">MPI-CAGE-AT-0147</strain>
    </source>
</reference>
<dbReference type="InterPro" id="IPR002772">
    <property type="entry name" value="Glyco_hydro_3_C"/>
</dbReference>
<evidence type="ECO:0000256" key="2">
    <source>
        <dbReference type="ARBA" id="ARBA00004987"/>
    </source>
</evidence>
<evidence type="ECO:0000256" key="10">
    <source>
        <dbReference type="RuleBase" id="RU361161"/>
    </source>
</evidence>
<keyword evidence="8 10" id="KW-0326">Glycosidase</keyword>
<name>A0A9P9JS15_9HYPO</name>
<evidence type="ECO:0000256" key="9">
    <source>
        <dbReference type="ARBA" id="ARBA00023326"/>
    </source>
</evidence>
<gene>
    <name evidence="12" type="ORF">EDB81DRAFT_940668</name>
</gene>
<evidence type="ECO:0000313" key="12">
    <source>
        <dbReference type="EMBL" id="KAH7176803.1"/>
    </source>
</evidence>
<keyword evidence="6" id="KW-0325">Glycoprotein</keyword>
<evidence type="ECO:0000256" key="5">
    <source>
        <dbReference type="ARBA" id="ARBA00022801"/>
    </source>
</evidence>
<dbReference type="Gene3D" id="3.20.20.300">
    <property type="entry name" value="Glycoside hydrolase, family 3, N-terminal domain"/>
    <property type="match status" value="1"/>
</dbReference>
<dbReference type="PANTHER" id="PTHR42715">
    <property type="entry name" value="BETA-GLUCOSIDASE"/>
    <property type="match status" value="1"/>
</dbReference>
<dbReference type="Gene3D" id="2.60.40.10">
    <property type="entry name" value="Immunoglobulins"/>
    <property type="match status" value="1"/>
</dbReference>
<evidence type="ECO:0000313" key="13">
    <source>
        <dbReference type="Proteomes" id="UP000738349"/>
    </source>
</evidence>
<dbReference type="InterPro" id="IPR011658">
    <property type="entry name" value="PA14_dom"/>
</dbReference>
<comment type="catalytic activity">
    <reaction evidence="1 10">
        <text>Hydrolysis of terminal, non-reducing beta-D-glucosyl residues with release of beta-D-glucose.</text>
        <dbReference type="EC" id="3.2.1.21"/>
    </reaction>
</comment>
<dbReference type="SMART" id="SM00758">
    <property type="entry name" value="PA14"/>
    <property type="match status" value="1"/>
</dbReference>
<dbReference type="SUPFAM" id="SSF52279">
    <property type="entry name" value="Beta-D-glucan exohydrolase, C-terminal domain"/>
    <property type="match status" value="1"/>
</dbReference>
<keyword evidence="13" id="KW-1185">Reference proteome</keyword>
<dbReference type="GO" id="GO:0009251">
    <property type="term" value="P:glucan catabolic process"/>
    <property type="evidence" value="ECO:0007669"/>
    <property type="project" value="TreeGrafter"/>
</dbReference>
<keyword evidence="7 10" id="KW-0119">Carbohydrate metabolism</keyword>
<dbReference type="Pfam" id="PF01915">
    <property type="entry name" value="Glyco_hydro_3_C"/>
    <property type="match status" value="1"/>
</dbReference>
<evidence type="ECO:0000256" key="7">
    <source>
        <dbReference type="ARBA" id="ARBA00023277"/>
    </source>
</evidence>
<dbReference type="EC" id="3.2.1.21" evidence="4 10"/>
<dbReference type="InterPro" id="IPR001764">
    <property type="entry name" value="Glyco_hydro_3_N"/>
</dbReference>
<dbReference type="InterPro" id="IPR036962">
    <property type="entry name" value="Glyco_hydro_3_N_sf"/>
</dbReference>
<dbReference type="InterPro" id="IPR017853">
    <property type="entry name" value="GH"/>
</dbReference>
<evidence type="ECO:0000256" key="6">
    <source>
        <dbReference type="ARBA" id="ARBA00023180"/>
    </source>
</evidence>
<dbReference type="InterPro" id="IPR036881">
    <property type="entry name" value="Glyco_hydro_3_C_sf"/>
</dbReference>
<dbReference type="OrthoDB" id="47059at2759"/>
<evidence type="ECO:0000256" key="3">
    <source>
        <dbReference type="ARBA" id="ARBA00005336"/>
    </source>
</evidence>
<dbReference type="Pfam" id="PF14310">
    <property type="entry name" value="Fn3-like"/>
    <property type="match status" value="1"/>
</dbReference>
<evidence type="ECO:0000256" key="8">
    <source>
        <dbReference type="ARBA" id="ARBA00023295"/>
    </source>
</evidence>
<organism evidence="12 13">
    <name type="scientific">Dactylonectria macrodidyma</name>
    <dbReference type="NCBI Taxonomy" id="307937"/>
    <lineage>
        <taxon>Eukaryota</taxon>
        <taxon>Fungi</taxon>
        <taxon>Dikarya</taxon>
        <taxon>Ascomycota</taxon>
        <taxon>Pezizomycotina</taxon>
        <taxon>Sordariomycetes</taxon>
        <taxon>Hypocreomycetidae</taxon>
        <taxon>Hypocreales</taxon>
        <taxon>Nectriaceae</taxon>
        <taxon>Dactylonectria</taxon>
    </lineage>
</organism>
<dbReference type="PROSITE" id="PS00775">
    <property type="entry name" value="GLYCOSYL_HYDROL_F3"/>
    <property type="match status" value="1"/>
</dbReference>
<keyword evidence="5 10" id="KW-0378">Hydrolase</keyword>
<accession>A0A9P9JS15</accession>
<proteinExistence type="inferred from homology"/>
<dbReference type="GO" id="GO:0008422">
    <property type="term" value="F:beta-glucosidase activity"/>
    <property type="evidence" value="ECO:0007669"/>
    <property type="project" value="UniProtKB-EC"/>
</dbReference>
<protein>
    <recommendedName>
        <fullName evidence="4 10">beta-glucosidase</fullName>
        <ecNumber evidence="4 10">3.2.1.21</ecNumber>
    </recommendedName>
</protein>
<dbReference type="PROSITE" id="PS51820">
    <property type="entry name" value="PA14"/>
    <property type="match status" value="1"/>
</dbReference>
<dbReference type="Pfam" id="PF07691">
    <property type="entry name" value="PA14"/>
    <property type="match status" value="1"/>
</dbReference>
<evidence type="ECO:0000259" key="11">
    <source>
        <dbReference type="PROSITE" id="PS51820"/>
    </source>
</evidence>